<protein>
    <recommendedName>
        <fullName evidence="6">dolichyl-phosphooligosaccharide-protein glycotransferase</fullName>
        <ecNumber evidence="6">2.4.99.21</ecNumber>
    </recommendedName>
    <alternativeName>
        <fullName evidence="15">Oligosaccharyl transferase</fullName>
    </alternativeName>
</protein>
<dbReference type="AlphaFoldDB" id="A0A218P0A7"/>
<evidence type="ECO:0000256" key="15">
    <source>
        <dbReference type="ARBA" id="ARBA00030679"/>
    </source>
</evidence>
<keyword evidence="12 17" id="KW-1133">Transmembrane helix</keyword>
<feature type="transmembrane region" description="Helical" evidence="17">
    <location>
        <begin position="326"/>
        <end position="345"/>
    </location>
</feature>
<comment type="subcellular location">
    <subcellularLocation>
        <location evidence="3">Cell membrane</location>
        <topology evidence="3">Multi-pass membrane protein</topology>
    </subcellularLocation>
</comment>
<gene>
    <name evidence="18" type="ORF">A3L02_01695</name>
</gene>
<dbReference type="EMBL" id="CP014854">
    <property type="protein sequence ID" value="ASI98367.1"/>
    <property type="molecule type" value="Genomic_DNA"/>
</dbReference>
<dbReference type="PANTHER" id="PTHR13872:SF1">
    <property type="entry name" value="DOLICHYL-DIPHOSPHOOLIGOSACCHARIDE--PROTEIN GLYCOSYLTRANSFERASE SUBUNIT STT3B"/>
    <property type="match status" value="1"/>
</dbReference>
<dbReference type="EC" id="2.4.99.21" evidence="6"/>
<keyword evidence="7" id="KW-0328">Glycosyltransferase</keyword>
<dbReference type="Gene3D" id="3.40.50.12610">
    <property type="match status" value="1"/>
</dbReference>
<keyword evidence="19" id="KW-1185">Reference proteome</keyword>
<organism evidence="18 19">
    <name type="scientific">Thermococcus celer Vu 13 = JCM 8558</name>
    <dbReference type="NCBI Taxonomy" id="1293037"/>
    <lineage>
        <taxon>Archaea</taxon>
        <taxon>Methanobacteriati</taxon>
        <taxon>Methanobacteriota</taxon>
        <taxon>Thermococci</taxon>
        <taxon>Thermococcales</taxon>
        <taxon>Thermococcaceae</taxon>
        <taxon>Thermococcus</taxon>
    </lineage>
</organism>
<name>A0A218P0A7_THECE</name>
<feature type="transmembrane region" description="Helical" evidence="17">
    <location>
        <begin position="372"/>
        <end position="390"/>
    </location>
</feature>
<evidence type="ECO:0000256" key="5">
    <source>
        <dbReference type="ARBA" id="ARBA00010810"/>
    </source>
</evidence>
<evidence type="ECO:0000313" key="18">
    <source>
        <dbReference type="EMBL" id="ASI98367.1"/>
    </source>
</evidence>
<comment type="cofactor">
    <cofactor evidence="1">
        <name>Mn(2+)</name>
        <dbReference type="ChEBI" id="CHEBI:29035"/>
    </cofactor>
</comment>
<evidence type="ECO:0000256" key="7">
    <source>
        <dbReference type="ARBA" id="ARBA00022676"/>
    </source>
</evidence>
<evidence type="ECO:0000256" key="13">
    <source>
        <dbReference type="ARBA" id="ARBA00023136"/>
    </source>
</evidence>
<evidence type="ECO:0000256" key="6">
    <source>
        <dbReference type="ARBA" id="ARBA00012602"/>
    </source>
</evidence>
<dbReference type="RefSeq" id="WP_088862331.1">
    <property type="nucleotide sequence ID" value="NZ_CP014854.1"/>
</dbReference>
<dbReference type="GO" id="GO:0005886">
    <property type="term" value="C:plasma membrane"/>
    <property type="evidence" value="ECO:0007669"/>
    <property type="project" value="UniProtKB-SubCell"/>
</dbReference>
<evidence type="ECO:0000256" key="17">
    <source>
        <dbReference type="SAM" id="Phobius"/>
    </source>
</evidence>
<dbReference type="GO" id="GO:0046872">
    <property type="term" value="F:metal ion binding"/>
    <property type="evidence" value="ECO:0007669"/>
    <property type="project" value="UniProtKB-KW"/>
</dbReference>
<keyword evidence="10" id="KW-0479">Metal-binding</keyword>
<feature type="transmembrane region" description="Helical" evidence="17">
    <location>
        <begin position="58"/>
        <end position="77"/>
    </location>
</feature>
<comment type="similarity">
    <text evidence="5">Belongs to the STT3 family.</text>
</comment>
<feature type="transmembrane region" description="Helical" evidence="17">
    <location>
        <begin position="215"/>
        <end position="233"/>
    </location>
</feature>
<dbReference type="GeneID" id="33323424"/>
<evidence type="ECO:0000256" key="14">
    <source>
        <dbReference type="ARBA" id="ARBA00023211"/>
    </source>
</evidence>
<reference evidence="18 19" key="1">
    <citation type="submission" date="2016-03" db="EMBL/GenBank/DDBJ databases">
        <title>Complete genome sequence of Thermococcus celer.</title>
        <authorList>
            <person name="Oger P.M."/>
        </authorList>
    </citation>
    <scope>NUCLEOTIDE SEQUENCE [LARGE SCALE GENOMIC DNA]</scope>
    <source>
        <strain evidence="18 19">Vu 13</strain>
    </source>
</reference>
<evidence type="ECO:0000256" key="1">
    <source>
        <dbReference type="ARBA" id="ARBA00001936"/>
    </source>
</evidence>
<comment type="catalytic activity">
    <reaction evidence="16">
        <text>an archaeal dolichyl phosphooligosaccharide + [protein]-L-asparagine = an archaeal dolichyl phosphate + a glycoprotein with the oligosaccharide chain attached by N-beta-D-glycosyl linkage to a protein L-asparagine.</text>
        <dbReference type="EC" id="2.4.99.21"/>
    </reaction>
</comment>
<comment type="cofactor">
    <cofactor evidence="2">
        <name>Mg(2+)</name>
        <dbReference type="ChEBI" id="CHEBI:18420"/>
    </cofactor>
</comment>
<dbReference type="InterPro" id="IPR003674">
    <property type="entry name" value="Oligo_trans_STT3"/>
</dbReference>
<dbReference type="PANTHER" id="PTHR13872">
    <property type="entry name" value="DOLICHYL-DIPHOSPHOOLIGOSACCHARIDE--PROTEIN GLYCOSYLTRANSFERASE SUBUNIT"/>
    <property type="match status" value="1"/>
</dbReference>
<keyword evidence="11" id="KW-0460">Magnesium</keyword>
<feature type="transmembrane region" description="Helical" evidence="17">
    <location>
        <begin position="165"/>
        <end position="185"/>
    </location>
</feature>
<sequence>MDTEDPRRRLGKAVDLILAPKYAILTLLIVSSAVRLLPMRFRYLLGYDPYFHLAYTRYALTHGWVNFFPYALGPWGYQVHSFHPLGLWMTPAFVYKLLKPLGVSLFNAFRLTPVIFGVLTLIFTYLTILRLYGKREAFLSAFFLSVLFGHVFRSMAGYYRGDNYMLFWYSVGLYGMALGLTLRPGKWGYRRFIIYVIPAVAGGLSAVFWQAYYPIFAFLLANTLLLAVGAFLLRKDRYLLDSLVLTISTALGALIANYLGGIFGYGMVGHNRWLGRKLAEELGLSFGWMKDVFLLAFLKYAVPLAVLAIVVLLITSRFLRGKKERALVVAIGLLLALWLAVRYYGTVNELLQRLFPQSPIVETQRTGFGDWWEAYGVAGLLFPLFALRFLPSRAKLRDFLLLGTLVVQLPMVFLWTRFLFISSLSIALGTGIGLVELYDVLSPRLSLKKGGALALSALLLLIPVVGAYQGFRTTLSVKPLADEHWERALTYLGESSSINDVVLTWWDQGHWVTYFAGRAPVAQGGPNGAVAKYYLGLENGRYLMNLGVDYVVVSYDTVLKFGSVLETAGASPREYAMIPMPLVSAGGVLVFSTGGYSIMAVPEGDRWNVQVNAGGTVLIPGKVFVERGKSLESVVLTGRPNADAYVYINLNYGYAVLMNGKAFNTPLARLMFTDEYPGYYRPVYSDGGYVKVFRFEHPNVVVAAGNGSVVLRFTNATGTGIGIFGYLDNGTRVFKKWYGVKGKDELILPGDLNGSVVVRYTYTQKKTVLDRGVFRISDVLSGTDTGD</sequence>
<feature type="transmembrane region" description="Helical" evidence="17">
    <location>
        <begin position="245"/>
        <end position="268"/>
    </location>
</feature>
<evidence type="ECO:0000256" key="3">
    <source>
        <dbReference type="ARBA" id="ARBA00004651"/>
    </source>
</evidence>
<evidence type="ECO:0000256" key="12">
    <source>
        <dbReference type="ARBA" id="ARBA00022989"/>
    </source>
</evidence>
<dbReference type="GO" id="GO:0004576">
    <property type="term" value="F:oligosaccharyl transferase activity"/>
    <property type="evidence" value="ECO:0007669"/>
    <property type="project" value="InterPro"/>
</dbReference>
<evidence type="ECO:0000256" key="10">
    <source>
        <dbReference type="ARBA" id="ARBA00022723"/>
    </source>
</evidence>
<evidence type="ECO:0000256" key="4">
    <source>
        <dbReference type="ARBA" id="ARBA00004922"/>
    </source>
</evidence>
<dbReference type="UniPathway" id="UPA00378"/>
<evidence type="ECO:0000256" key="9">
    <source>
        <dbReference type="ARBA" id="ARBA00022692"/>
    </source>
</evidence>
<keyword evidence="9 17" id="KW-0812">Transmembrane</keyword>
<dbReference type="KEGG" id="tce:A3L02_01695"/>
<comment type="pathway">
    <text evidence="4">Protein modification; protein glycosylation.</text>
</comment>
<feature type="transmembrane region" description="Helical" evidence="17">
    <location>
        <begin position="192"/>
        <end position="209"/>
    </location>
</feature>
<evidence type="ECO:0000256" key="8">
    <source>
        <dbReference type="ARBA" id="ARBA00022679"/>
    </source>
</evidence>
<feature type="transmembrane region" description="Helical" evidence="17">
    <location>
        <begin position="97"/>
        <end position="126"/>
    </location>
</feature>
<accession>A0A218P0A7</accession>
<feature type="transmembrane region" description="Helical" evidence="17">
    <location>
        <begin position="138"/>
        <end position="159"/>
    </location>
</feature>
<dbReference type="Proteomes" id="UP000197156">
    <property type="component" value="Chromosome"/>
</dbReference>
<evidence type="ECO:0000256" key="16">
    <source>
        <dbReference type="ARBA" id="ARBA00034066"/>
    </source>
</evidence>
<evidence type="ECO:0000256" key="2">
    <source>
        <dbReference type="ARBA" id="ARBA00001946"/>
    </source>
</evidence>
<keyword evidence="13 17" id="KW-0472">Membrane</keyword>
<proteinExistence type="inferred from homology"/>
<evidence type="ECO:0000313" key="19">
    <source>
        <dbReference type="Proteomes" id="UP000197156"/>
    </source>
</evidence>
<feature type="transmembrane region" description="Helical" evidence="17">
    <location>
        <begin position="20"/>
        <end position="37"/>
    </location>
</feature>
<keyword evidence="14" id="KW-0464">Manganese</keyword>
<keyword evidence="8 18" id="KW-0808">Transferase</keyword>
<dbReference type="OrthoDB" id="82393at2157"/>
<feature type="transmembrane region" description="Helical" evidence="17">
    <location>
        <begin position="399"/>
        <end position="415"/>
    </location>
</feature>
<feature type="transmembrane region" description="Helical" evidence="17">
    <location>
        <begin position="292"/>
        <end position="314"/>
    </location>
</feature>
<evidence type="ECO:0000256" key="11">
    <source>
        <dbReference type="ARBA" id="ARBA00022842"/>
    </source>
</evidence>